<feature type="compositionally biased region" description="Basic and acidic residues" evidence="1">
    <location>
        <begin position="20"/>
        <end position="32"/>
    </location>
</feature>
<keyword evidence="3" id="KW-1185">Reference proteome</keyword>
<accession>A0A8J3DZF7</accession>
<name>A0A8J3DZF7_9BACL</name>
<protein>
    <submittedName>
        <fullName evidence="2">Uncharacterized protein</fullName>
    </submittedName>
</protein>
<proteinExistence type="predicted"/>
<dbReference type="AlphaFoldDB" id="A0A8J3DZF7"/>
<evidence type="ECO:0000256" key="1">
    <source>
        <dbReference type="SAM" id="MobiDB-lite"/>
    </source>
</evidence>
<dbReference type="EMBL" id="BMIR01000019">
    <property type="protein sequence ID" value="GGE51211.1"/>
    <property type="molecule type" value="Genomic_DNA"/>
</dbReference>
<feature type="compositionally biased region" description="Polar residues" evidence="1">
    <location>
        <begin position="33"/>
        <end position="43"/>
    </location>
</feature>
<evidence type="ECO:0000313" key="3">
    <source>
        <dbReference type="Proteomes" id="UP000628775"/>
    </source>
</evidence>
<evidence type="ECO:0000313" key="2">
    <source>
        <dbReference type="EMBL" id="GGE51211.1"/>
    </source>
</evidence>
<sequence length="43" mass="5081">MKPKVYAKKKRRDALKKWLKERLGSWQPKEKQSPTSTHSKLSA</sequence>
<dbReference type="RefSeq" id="WP_268237390.1">
    <property type="nucleotide sequence ID" value="NZ_BMIR01000019.1"/>
</dbReference>
<reference evidence="2" key="1">
    <citation type="journal article" date="2014" name="Int. J. Syst. Evol. Microbiol.">
        <title>Complete genome sequence of Corynebacterium casei LMG S-19264T (=DSM 44701T), isolated from a smear-ripened cheese.</title>
        <authorList>
            <consortium name="US DOE Joint Genome Institute (JGI-PGF)"/>
            <person name="Walter F."/>
            <person name="Albersmeier A."/>
            <person name="Kalinowski J."/>
            <person name="Ruckert C."/>
        </authorList>
    </citation>
    <scope>NUCLEOTIDE SEQUENCE</scope>
    <source>
        <strain evidence="2">CGMCC 1.15371</strain>
    </source>
</reference>
<dbReference type="Proteomes" id="UP000628775">
    <property type="component" value="Unassembled WGS sequence"/>
</dbReference>
<comment type="caution">
    <text evidence="2">The sequence shown here is derived from an EMBL/GenBank/DDBJ whole genome shotgun (WGS) entry which is preliminary data.</text>
</comment>
<organism evidence="2 3">
    <name type="scientific">Pullulanibacillus camelliae</name>
    <dbReference type="NCBI Taxonomy" id="1707096"/>
    <lineage>
        <taxon>Bacteria</taxon>
        <taxon>Bacillati</taxon>
        <taxon>Bacillota</taxon>
        <taxon>Bacilli</taxon>
        <taxon>Bacillales</taxon>
        <taxon>Sporolactobacillaceae</taxon>
        <taxon>Pullulanibacillus</taxon>
    </lineage>
</organism>
<reference evidence="2" key="2">
    <citation type="submission" date="2020-09" db="EMBL/GenBank/DDBJ databases">
        <authorList>
            <person name="Sun Q."/>
            <person name="Zhou Y."/>
        </authorList>
    </citation>
    <scope>NUCLEOTIDE SEQUENCE</scope>
    <source>
        <strain evidence="2">CGMCC 1.15371</strain>
    </source>
</reference>
<gene>
    <name evidence="2" type="ORF">GCM10011391_32500</name>
</gene>
<feature type="region of interest" description="Disordered" evidence="1">
    <location>
        <begin position="20"/>
        <end position="43"/>
    </location>
</feature>